<evidence type="ECO:0000259" key="5">
    <source>
        <dbReference type="Pfam" id="PF05161"/>
    </source>
</evidence>
<dbReference type="FunFam" id="3.40.1480.10:FF:000002">
    <property type="entry name" value="Glycerate kinase"/>
    <property type="match status" value="1"/>
</dbReference>
<dbReference type="PANTHER" id="PTHR12227:SF0">
    <property type="entry name" value="GLYCERATE KINASE"/>
    <property type="match status" value="1"/>
</dbReference>
<evidence type="ECO:0000256" key="2">
    <source>
        <dbReference type="ARBA" id="ARBA00022741"/>
    </source>
</evidence>
<dbReference type="AlphaFoldDB" id="A0A849IAD8"/>
<evidence type="ECO:0000256" key="4">
    <source>
        <dbReference type="ARBA" id="ARBA00022840"/>
    </source>
</evidence>
<keyword evidence="1" id="KW-0808">Transferase</keyword>
<evidence type="ECO:0000256" key="3">
    <source>
        <dbReference type="ARBA" id="ARBA00022777"/>
    </source>
</evidence>
<organism evidence="7 8">
    <name type="scientific">Enterovirga aerilata</name>
    <dbReference type="NCBI Taxonomy" id="2730920"/>
    <lineage>
        <taxon>Bacteria</taxon>
        <taxon>Pseudomonadati</taxon>
        <taxon>Pseudomonadota</taxon>
        <taxon>Alphaproteobacteria</taxon>
        <taxon>Hyphomicrobiales</taxon>
        <taxon>Methylobacteriaceae</taxon>
        <taxon>Enterovirga</taxon>
    </lineage>
</organism>
<evidence type="ECO:0000259" key="6">
    <source>
        <dbReference type="Pfam" id="PF13660"/>
    </source>
</evidence>
<proteinExistence type="predicted"/>
<evidence type="ECO:0000313" key="7">
    <source>
        <dbReference type="EMBL" id="NNM73030.1"/>
    </source>
</evidence>
<sequence>MIAEARDLLRTLFHAAIASAQPARVIARHLPEKPRGRTLVIGAGKASAEMACALEQHWPGDLSGLVVTRYGHGAPTSWVEIVEASHPVPDEAGERAARRMLDLVRGLTADDLVICLISGGGSALLALPAEGLTLGDKQEINRALLRSGANIAEMNIVRRHLSAIKGGRLAAACHPAKVVTLAISDVPGDDPAVIASGPTVADPTTCADALAVLTRYGVEIPAVARDILESRRGETVKPGDPHLAASDFRLVATPQMALEAAAAVAEEAGIPAHILGDAIEGEAREVGKAMAGIALQVARHGQPFPKPCLLLSGGETTVTIRGDGRGGRNVEFLLGLGQALAGHPGIHALAGDTDGVDGAEEVAGAYLGPDSISRALERGVRIADSLARNDGHGFFEALGDQVVTGPTLTNVNDFRAILIK</sequence>
<dbReference type="Pfam" id="PF05161">
    <property type="entry name" value="MOFRL"/>
    <property type="match status" value="1"/>
</dbReference>
<dbReference type="EMBL" id="JABEPP010000003">
    <property type="protein sequence ID" value="NNM73030.1"/>
    <property type="molecule type" value="Genomic_DNA"/>
</dbReference>
<feature type="domain" description="MOFRL" evidence="5">
    <location>
        <begin position="308"/>
        <end position="413"/>
    </location>
</feature>
<dbReference type="Pfam" id="PF13660">
    <property type="entry name" value="DUF4147"/>
    <property type="match status" value="1"/>
</dbReference>
<evidence type="ECO:0000313" key="8">
    <source>
        <dbReference type="Proteomes" id="UP000564885"/>
    </source>
</evidence>
<dbReference type="InterPro" id="IPR039760">
    <property type="entry name" value="MOFRL_protein"/>
</dbReference>
<dbReference type="GO" id="GO:0005737">
    <property type="term" value="C:cytoplasm"/>
    <property type="evidence" value="ECO:0007669"/>
    <property type="project" value="TreeGrafter"/>
</dbReference>
<reference evidence="7 8" key="1">
    <citation type="submission" date="2020-04" db="EMBL/GenBank/DDBJ databases">
        <title>Enterovirga sp. isolate from soil.</title>
        <authorList>
            <person name="Chea S."/>
            <person name="Kim D.-U."/>
        </authorList>
    </citation>
    <scope>NUCLEOTIDE SEQUENCE [LARGE SCALE GENOMIC DNA]</scope>
    <source>
        <strain evidence="7 8">DB1703</strain>
    </source>
</reference>
<name>A0A849IAD8_9HYPH</name>
<dbReference type="InterPro" id="IPR037035">
    <property type="entry name" value="GK-like_C_sf"/>
</dbReference>
<dbReference type="Gene3D" id="3.40.1480.10">
    <property type="entry name" value="MOFRL domain"/>
    <property type="match status" value="1"/>
</dbReference>
<comment type="caution">
    <text evidence="7">The sequence shown here is derived from an EMBL/GenBank/DDBJ whole genome shotgun (WGS) entry which is preliminary data.</text>
</comment>
<dbReference type="InterPro" id="IPR025286">
    <property type="entry name" value="MOFRL_assoc_dom"/>
</dbReference>
<protein>
    <submittedName>
        <fullName evidence="7">Glycerate kinase</fullName>
    </submittedName>
</protein>
<feature type="domain" description="MOFRL-associated" evidence="6">
    <location>
        <begin position="9"/>
        <end position="228"/>
    </location>
</feature>
<dbReference type="GO" id="GO:0008887">
    <property type="term" value="F:glycerate kinase activity"/>
    <property type="evidence" value="ECO:0007669"/>
    <property type="project" value="InterPro"/>
</dbReference>
<keyword evidence="4" id="KW-0067">ATP-binding</keyword>
<dbReference type="GO" id="GO:0005524">
    <property type="term" value="F:ATP binding"/>
    <property type="evidence" value="ECO:0007669"/>
    <property type="project" value="UniProtKB-KW"/>
</dbReference>
<evidence type="ECO:0000256" key="1">
    <source>
        <dbReference type="ARBA" id="ARBA00022679"/>
    </source>
</evidence>
<keyword evidence="3 7" id="KW-0418">Kinase</keyword>
<keyword evidence="2" id="KW-0547">Nucleotide-binding</keyword>
<dbReference type="FunFam" id="3.40.50.10180:FF:000001">
    <property type="entry name" value="Glycerate kinase"/>
    <property type="match status" value="1"/>
</dbReference>
<dbReference type="RefSeq" id="WP_171218531.1">
    <property type="nucleotide sequence ID" value="NZ_JABEPP010000003.1"/>
</dbReference>
<accession>A0A849IAD8</accession>
<dbReference type="Gene3D" id="3.40.50.10180">
    <property type="entry name" value="Glycerate kinase, MOFRL-like N-terminal domain"/>
    <property type="match status" value="1"/>
</dbReference>
<dbReference type="Proteomes" id="UP000564885">
    <property type="component" value="Unassembled WGS sequence"/>
</dbReference>
<dbReference type="PANTHER" id="PTHR12227">
    <property type="entry name" value="GLYCERATE KINASE"/>
    <property type="match status" value="1"/>
</dbReference>
<keyword evidence="8" id="KW-1185">Reference proteome</keyword>
<dbReference type="InterPro" id="IPR038614">
    <property type="entry name" value="GK_N_sf"/>
</dbReference>
<gene>
    <name evidence="7" type="ORF">HJG44_11635</name>
</gene>
<dbReference type="SUPFAM" id="SSF82544">
    <property type="entry name" value="GckA/TtuD-like"/>
    <property type="match status" value="1"/>
</dbReference>
<dbReference type="InterPro" id="IPR007835">
    <property type="entry name" value="MOFRL"/>
</dbReference>